<evidence type="ECO:0000313" key="7">
    <source>
        <dbReference type="EMBL" id="MDA4844186.1"/>
    </source>
</evidence>
<dbReference type="InterPro" id="IPR036390">
    <property type="entry name" value="WH_DNA-bd_sf"/>
</dbReference>
<evidence type="ECO:0000313" key="8">
    <source>
        <dbReference type="Proteomes" id="UP001148313"/>
    </source>
</evidence>
<dbReference type="SUPFAM" id="SSF53850">
    <property type="entry name" value="Periplasmic binding protein-like II"/>
    <property type="match status" value="1"/>
</dbReference>
<evidence type="ECO:0000256" key="3">
    <source>
        <dbReference type="ARBA" id="ARBA00023015"/>
    </source>
</evidence>
<dbReference type="CDD" id="cd08417">
    <property type="entry name" value="PBP2_Nitroaromatics_like"/>
    <property type="match status" value="1"/>
</dbReference>
<sequence>MSDIDQNKLRKIDLTLLLVFLGLMRHRKAVLVAAELGLTQSSISHSLRRLREIFEDPLFLRRAHGLEPTAVAGALEPKIRQIVETLNQTLSAPGKFEPEKSERIIRIAGRDNVLSRLVPPLISRLDIAAPQMRLSSLELGRDAAMRAVSDGDIDFAIGYYWEYGKELMSDILYTEEYRVIARKGHPLFREELTVESYIDARHILVSEVGDMSGIVDMTLEKTGLSRRVVASVPLFFPALATVAQSDLIGTLPKSLVEKFAPVFDLEWRTPPIEIRTFTIQALRHRRDEKNPFHTWLLDILKQCAEIDRTPPAERPASHQRDQV</sequence>
<gene>
    <name evidence="7" type="ORF">OOZ53_02445</name>
</gene>
<dbReference type="Pfam" id="PF00126">
    <property type="entry name" value="HTH_1"/>
    <property type="match status" value="1"/>
</dbReference>
<dbReference type="PROSITE" id="PS50931">
    <property type="entry name" value="HTH_LYSR"/>
    <property type="match status" value="1"/>
</dbReference>
<dbReference type="InterPro" id="IPR050389">
    <property type="entry name" value="LysR-type_TF"/>
</dbReference>
<dbReference type="EMBL" id="JAPJZH010000001">
    <property type="protein sequence ID" value="MDA4844186.1"/>
    <property type="molecule type" value="Genomic_DNA"/>
</dbReference>
<evidence type="ECO:0000259" key="6">
    <source>
        <dbReference type="PROSITE" id="PS50931"/>
    </source>
</evidence>
<dbReference type="RefSeq" id="WP_271087709.1">
    <property type="nucleotide sequence ID" value="NZ_JAPJZH010000001.1"/>
</dbReference>
<comment type="similarity">
    <text evidence="1">Belongs to the LysR transcriptional regulatory family.</text>
</comment>
<evidence type="ECO:0000256" key="4">
    <source>
        <dbReference type="ARBA" id="ARBA00023125"/>
    </source>
</evidence>
<accession>A0ABT4VHJ7</accession>
<name>A0ABT4VHJ7_9HYPH</name>
<dbReference type="InterPro" id="IPR036388">
    <property type="entry name" value="WH-like_DNA-bd_sf"/>
</dbReference>
<dbReference type="Gene3D" id="3.40.190.10">
    <property type="entry name" value="Periplasmic binding protein-like II"/>
    <property type="match status" value="2"/>
</dbReference>
<dbReference type="Proteomes" id="UP001148313">
    <property type="component" value="Unassembled WGS sequence"/>
</dbReference>
<organism evidence="7 8">
    <name type="scientific">Hoeflea poritis</name>
    <dbReference type="NCBI Taxonomy" id="2993659"/>
    <lineage>
        <taxon>Bacteria</taxon>
        <taxon>Pseudomonadati</taxon>
        <taxon>Pseudomonadota</taxon>
        <taxon>Alphaproteobacteria</taxon>
        <taxon>Hyphomicrobiales</taxon>
        <taxon>Rhizobiaceae</taxon>
        <taxon>Hoeflea</taxon>
    </lineage>
</organism>
<dbReference type="PANTHER" id="PTHR30118">
    <property type="entry name" value="HTH-TYPE TRANSCRIPTIONAL REGULATOR LEUO-RELATED"/>
    <property type="match status" value="1"/>
</dbReference>
<keyword evidence="4" id="KW-0238">DNA-binding</keyword>
<feature type="domain" description="HTH lysR-type" evidence="6">
    <location>
        <begin position="12"/>
        <end position="69"/>
    </location>
</feature>
<evidence type="ECO:0000256" key="1">
    <source>
        <dbReference type="ARBA" id="ARBA00009437"/>
    </source>
</evidence>
<evidence type="ECO:0000256" key="5">
    <source>
        <dbReference type="ARBA" id="ARBA00023163"/>
    </source>
</evidence>
<reference evidence="7" key="1">
    <citation type="submission" date="2022-11" db="EMBL/GenBank/DDBJ databases">
        <title>Hoeflea poritis sp. nov., isolated from scleractinian coral Porites lutea.</title>
        <authorList>
            <person name="Zhang G."/>
            <person name="Wei Q."/>
            <person name="Cai L."/>
        </authorList>
    </citation>
    <scope>NUCLEOTIDE SEQUENCE</scope>
    <source>
        <strain evidence="7">E7-10</strain>
    </source>
</reference>
<keyword evidence="3" id="KW-0805">Transcription regulation</keyword>
<proteinExistence type="inferred from homology"/>
<protein>
    <submittedName>
        <fullName evidence="7">LysR family transcriptional regulator</fullName>
    </submittedName>
</protein>
<dbReference type="SUPFAM" id="SSF46785">
    <property type="entry name" value="Winged helix' DNA-binding domain"/>
    <property type="match status" value="1"/>
</dbReference>
<comment type="caution">
    <text evidence="7">The sequence shown here is derived from an EMBL/GenBank/DDBJ whole genome shotgun (WGS) entry which is preliminary data.</text>
</comment>
<dbReference type="InterPro" id="IPR037402">
    <property type="entry name" value="YidZ_PBP2"/>
</dbReference>
<dbReference type="PANTHER" id="PTHR30118:SF15">
    <property type="entry name" value="TRANSCRIPTIONAL REGULATORY PROTEIN"/>
    <property type="match status" value="1"/>
</dbReference>
<dbReference type="InterPro" id="IPR005119">
    <property type="entry name" value="LysR_subst-bd"/>
</dbReference>
<dbReference type="Pfam" id="PF03466">
    <property type="entry name" value="LysR_substrate"/>
    <property type="match status" value="1"/>
</dbReference>
<keyword evidence="2" id="KW-0536">Nodulation</keyword>
<dbReference type="Gene3D" id="1.10.10.10">
    <property type="entry name" value="Winged helix-like DNA-binding domain superfamily/Winged helix DNA-binding domain"/>
    <property type="match status" value="1"/>
</dbReference>
<evidence type="ECO:0000256" key="2">
    <source>
        <dbReference type="ARBA" id="ARBA00022458"/>
    </source>
</evidence>
<keyword evidence="5" id="KW-0804">Transcription</keyword>
<dbReference type="InterPro" id="IPR000847">
    <property type="entry name" value="LysR_HTH_N"/>
</dbReference>
<keyword evidence="8" id="KW-1185">Reference proteome</keyword>